<accession>A0A0F8YP52</accession>
<dbReference type="AlphaFoldDB" id="A0A0F8YP52"/>
<evidence type="ECO:0000313" key="1">
    <source>
        <dbReference type="EMBL" id="KKK83213.1"/>
    </source>
</evidence>
<organism evidence="1">
    <name type="scientific">marine sediment metagenome</name>
    <dbReference type="NCBI Taxonomy" id="412755"/>
    <lineage>
        <taxon>unclassified sequences</taxon>
        <taxon>metagenomes</taxon>
        <taxon>ecological metagenomes</taxon>
    </lineage>
</organism>
<sequence length="41" mass="4584">MAIQKKESFRIIISIAVLFLTLPIAAAEDSAYNILIKSYKV</sequence>
<proteinExistence type="predicted"/>
<reference evidence="1" key="1">
    <citation type="journal article" date="2015" name="Nature">
        <title>Complex archaea that bridge the gap between prokaryotes and eukaryotes.</title>
        <authorList>
            <person name="Spang A."/>
            <person name="Saw J.H."/>
            <person name="Jorgensen S.L."/>
            <person name="Zaremba-Niedzwiedzka K."/>
            <person name="Martijn J."/>
            <person name="Lind A.E."/>
            <person name="van Eijk R."/>
            <person name="Schleper C."/>
            <person name="Guy L."/>
            <person name="Ettema T.J."/>
        </authorList>
    </citation>
    <scope>NUCLEOTIDE SEQUENCE</scope>
</reference>
<comment type="caution">
    <text evidence="1">The sequence shown here is derived from an EMBL/GenBank/DDBJ whole genome shotgun (WGS) entry which is preliminary data.</text>
</comment>
<dbReference type="EMBL" id="LAZR01052329">
    <property type="protein sequence ID" value="KKK83213.1"/>
    <property type="molecule type" value="Genomic_DNA"/>
</dbReference>
<feature type="non-terminal residue" evidence="1">
    <location>
        <position position="41"/>
    </location>
</feature>
<gene>
    <name evidence="1" type="ORF">LCGC14_2795660</name>
</gene>
<protein>
    <submittedName>
        <fullName evidence="1">Uncharacterized protein</fullName>
    </submittedName>
</protein>
<name>A0A0F8YP52_9ZZZZ</name>